<gene>
    <name evidence="2" type="ORF">GCM10010121_022070</name>
</gene>
<dbReference type="EMBL" id="BMQA01000005">
    <property type="protein sequence ID" value="GGJ11287.1"/>
    <property type="molecule type" value="Genomic_DNA"/>
</dbReference>
<protein>
    <submittedName>
        <fullName evidence="2">Uncharacterized protein</fullName>
    </submittedName>
</protein>
<keyword evidence="3" id="KW-1185">Reference proteome</keyword>
<proteinExistence type="predicted"/>
<reference evidence="2" key="2">
    <citation type="submission" date="2020-09" db="EMBL/GenBank/DDBJ databases">
        <authorList>
            <person name="Sun Q."/>
            <person name="Ohkuma M."/>
        </authorList>
    </citation>
    <scope>NUCLEOTIDE SEQUENCE</scope>
    <source>
        <strain evidence="2">JCM 3086</strain>
    </source>
</reference>
<accession>A0A917KF92</accession>
<keyword evidence="1" id="KW-0472">Membrane</keyword>
<comment type="caution">
    <text evidence="2">The sequence shown here is derived from an EMBL/GenBank/DDBJ whole genome shotgun (WGS) entry which is preliminary data.</text>
</comment>
<evidence type="ECO:0000256" key="1">
    <source>
        <dbReference type="SAM" id="Phobius"/>
    </source>
</evidence>
<dbReference type="AlphaFoldDB" id="A0A917KF92"/>
<keyword evidence="1" id="KW-1133">Transmembrane helix</keyword>
<evidence type="ECO:0000313" key="2">
    <source>
        <dbReference type="EMBL" id="GGJ11287.1"/>
    </source>
</evidence>
<dbReference type="Proteomes" id="UP000657574">
    <property type="component" value="Unassembled WGS sequence"/>
</dbReference>
<feature type="transmembrane region" description="Helical" evidence="1">
    <location>
        <begin position="42"/>
        <end position="63"/>
    </location>
</feature>
<reference evidence="2" key="1">
    <citation type="journal article" date="2014" name="Int. J. Syst. Evol. Microbiol.">
        <title>Complete genome sequence of Corynebacterium casei LMG S-19264T (=DSM 44701T), isolated from a smear-ripened cheese.</title>
        <authorList>
            <consortium name="US DOE Joint Genome Institute (JGI-PGF)"/>
            <person name="Walter F."/>
            <person name="Albersmeier A."/>
            <person name="Kalinowski J."/>
            <person name="Ruckert C."/>
        </authorList>
    </citation>
    <scope>NUCLEOTIDE SEQUENCE</scope>
    <source>
        <strain evidence="2">JCM 3086</strain>
    </source>
</reference>
<evidence type="ECO:0000313" key="3">
    <source>
        <dbReference type="Proteomes" id="UP000657574"/>
    </source>
</evidence>
<dbReference type="RefSeq" id="WP_189310917.1">
    <property type="nucleotide sequence ID" value="NZ_BMQA01000005.1"/>
</dbReference>
<sequence length="247" mass="25822">MSENEVVRELLGRAVDTVPVPVSPGSEAVFARASRVRRRRRAAATGMVAAAVAAGVVVGSGVLPGGQGENVAASPTAGELGGGAAGFAKLLPGDVGKVREVRLGPLLKGVSIGKFGKKPKPVGSYDGEYTVARDGGVGIITVHAAEHATPDPAPCDMPHETPLKLNCTTEQVDGGVLHLWQWNWDEDSATRWGSELDAQLVLKDGTMLDIHDSTGFLGQGSQGPLLKSFPLSRSQLRELALRPELRP</sequence>
<keyword evidence="1" id="KW-0812">Transmembrane</keyword>
<name>A0A917KF92_9ACTN</name>
<organism evidence="2 3">
    <name type="scientific">Streptomyces brasiliensis</name>
    <dbReference type="NCBI Taxonomy" id="1954"/>
    <lineage>
        <taxon>Bacteria</taxon>
        <taxon>Bacillati</taxon>
        <taxon>Actinomycetota</taxon>
        <taxon>Actinomycetes</taxon>
        <taxon>Kitasatosporales</taxon>
        <taxon>Streptomycetaceae</taxon>
        <taxon>Streptomyces</taxon>
    </lineage>
</organism>